<dbReference type="PANTHER" id="PTHR10361:SF30">
    <property type="entry name" value="SODIUM_METABOLITE COTRANSPORTER BASS6, CHLOROPLASTIC-RELATED"/>
    <property type="match status" value="1"/>
</dbReference>
<evidence type="ECO:0000256" key="1">
    <source>
        <dbReference type="ARBA" id="ARBA00004141"/>
    </source>
</evidence>
<feature type="transmembrane region" description="Helical" evidence="6">
    <location>
        <begin position="109"/>
        <end position="130"/>
    </location>
</feature>
<proteinExistence type="inferred from homology"/>
<feature type="transmembrane region" description="Helical" evidence="6">
    <location>
        <begin position="137"/>
        <end position="159"/>
    </location>
</feature>
<evidence type="ECO:0000313" key="8">
    <source>
        <dbReference type="Proteomes" id="UP000247409"/>
    </source>
</evidence>
<dbReference type="AlphaFoldDB" id="A0A2V3J642"/>
<organism evidence="7 8">
    <name type="scientific">Gracilariopsis chorda</name>
    <dbReference type="NCBI Taxonomy" id="448386"/>
    <lineage>
        <taxon>Eukaryota</taxon>
        <taxon>Rhodophyta</taxon>
        <taxon>Florideophyceae</taxon>
        <taxon>Rhodymeniophycidae</taxon>
        <taxon>Gracilariales</taxon>
        <taxon>Gracilariaceae</taxon>
        <taxon>Gracilariopsis</taxon>
    </lineage>
</organism>
<feature type="transmembrane region" description="Helical" evidence="6">
    <location>
        <begin position="75"/>
        <end position="97"/>
    </location>
</feature>
<reference evidence="7 8" key="1">
    <citation type="journal article" date="2018" name="Mol. Biol. Evol.">
        <title>Analysis of the draft genome of the red seaweed Gracilariopsis chorda provides insights into genome size evolution in Rhodophyta.</title>
        <authorList>
            <person name="Lee J."/>
            <person name="Yang E.C."/>
            <person name="Graf L."/>
            <person name="Yang J.H."/>
            <person name="Qiu H."/>
            <person name="Zel Zion U."/>
            <person name="Chan C.X."/>
            <person name="Stephens T.G."/>
            <person name="Weber A.P.M."/>
            <person name="Boo G.H."/>
            <person name="Boo S.M."/>
            <person name="Kim K.M."/>
            <person name="Shin Y."/>
            <person name="Jung M."/>
            <person name="Lee S.J."/>
            <person name="Yim H.S."/>
            <person name="Lee J.H."/>
            <person name="Bhattacharya D."/>
            <person name="Yoon H.S."/>
        </authorList>
    </citation>
    <scope>NUCLEOTIDE SEQUENCE [LARGE SCALE GENOMIC DNA]</scope>
    <source>
        <strain evidence="7 8">SKKU-2015</strain>
        <tissue evidence="7">Whole body</tissue>
    </source>
</reference>
<dbReference type="STRING" id="448386.A0A2V3J642"/>
<dbReference type="Proteomes" id="UP000247409">
    <property type="component" value="Unassembled WGS sequence"/>
</dbReference>
<dbReference type="InterPro" id="IPR004710">
    <property type="entry name" value="Bilac:Na_transpt"/>
</dbReference>
<dbReference type="GO" id="GO:0016020">
    <property type="term" value="C:membrane"/>
    <property type="evidence" value="ECO:0007669"/>
    <property type="project" value="UniProtKB-SubCell"/>
</dbReference>
<comment type="subcellular location">
    <subcellularLocation>
        <location evidence="1">Membrane</location>
        <topology evidence="1">Multi-pass membrane protein</topology>
    </subcellularLocation>
</comment>
<dbReference type="EMBL" id="NBIV01000004">
    <property type="protein sequence ID" value="PXF49592.1"/>
    <property type="molecule type" value="Genomic_DNA"/>
</dbReference>
<evidence type="ECO:0000256" key="3">
    <source>
        <dbReference type="ARBA" id="ARBA00022692"/>
    </source>
</evidence>
<dbReference type="InterPro" id="IPR038770">
    <property type="entry name" value="Na+/solute_symporter_sf"/>
</dbReference>
<evidence type="ECO:0000256" key="5">
    <source>
        <dbReference type="ARBA" id="ARBA00023136"/>
    </source>
</evidence>
<dbReference type="Pfam" id="PF01758">
    <property type="entry name" value="SBF"/>
    <property type="match status" value="1"/>
</dbReference>
<keyword evidence="8" id="KW-1185">Reference proteome</keyword>
<feature type="transmembrane region" description="Helical" evidence="6">
    <location>
        <begin position="44"/>
        <end position="63"/>
    </location>
</feature>
<sequence length="292" mass="30911">MGITLSIEDFKRVLRRFGAVTIGFLGCYIVMPLLAFLLTKLFNLPPSLAAGLILVGAVNGGQASNLCTYIANGNVALSVMMTTSTTLGAIVMTPLISKLLIGAVIPVNAVGIAWSTIQVVLFPIALGMVLNKFCNKFVQAVLPFSPVLGVAATCLLVGSSVAQCATPILQAGLNLQIPVLLLHILGGIAGYLSVAMVGYGEVVRRTTAIETSMKSSAFGFLLASLHFGEYLVRVPSAVSVVWMALVGSTMAVIWRYIPVDKRIKFDRSLAEKKGPLDRILKPASSDVKEATE</sequence>
<feature type="transmembrane region" description="Helical" evidence="6">
    <location>
        <begin position="17"/>
        <end position="38"/>
    </location>
</feature>
<dbReference type="PANTHER" id="PTHR10361">
    <property type="entry name" value="SODIUM-BILE ACID COTRANSPORTER"/>
    <property type="match status" value="1"/>
</dbReference>
<dbReference type="Gene3D" id="1.20.1530.20">
    <property type="match status" value="1"/>
</dbReference>
<feature type="transmembrane region" description="Helical" evidence="6">
    <location>
        <begin position="179"/>
        <end position="203"/>
    </location>
</feature>
<keyword evidence="4 6" id="KW-1133">Transmembrane helix</keyword>
<keyword evidence="7" id="KW-0670">Pyruvate</keyword>
<name>A0A2V3J642_9FLOR</name>
<keyword evidence="3 6" id="KW-0812">Transmembrane</keyword>
<evidence type="ECO:0000313" key="7">
    <source>
        <dbReference type="EMBL" id="PXF49592.1"/>
    </source>
</evidence>
<dbReference type="InterPro" id="IPR002657">
    <property type="entry name" value="BilAc:Na_symport/Acr3"/>
</dbReference>
<comment type="similarity">
    <text evidence="2">Belongs to the bile acid:sodium symporter (BASS) (TC 2.A.28) family.</text>
</comment>
<protein>
    <submittedName>
        <fullName evidence="7">Sodium/pyruvate cotransporter BASS2, chloroplastic</fullName>
    </submittedName>
</protein>
<gene>
    <name evidence="7" type="ORF">BWQ96_00662</name>
</gene>
<evidence type="ECO:0000256" key="4">
    <source>
        <dbReference type="ARBA" id="ARBA00022989"/>
    </source>
</evidence>
<comment type="caution">
    <text evidence="7">The sequence shown here is derived from an EMBL/GenBank/DDBJ whole genome shotgun (WGS) entry which is preliminary data.</text>
</comment>
<dbReference type="OrthoDB" id="203097at2759"/>
<accession>A0A2V3J642</accession>
<feature type="transmembrane region" description="Helical" evidence="6">
    <location>
        <begin position="215"/>
        <end position="232"/>
    </location>
</feature>
<evidence type="ECO:0000256" key="2">
    <source>
        <dbReference type="ARBA" id="ARBA00006528"/>
    </source>
</evidence>
<keyword evidence="5 6" id="KW-0472">Membrane</keyword>
<feature type="transmembrane region" description="Helical" evidence="6">
    <location>
        <begin position="238"/>
        <end position="257"/>
    </location>
</feature>
<evidence type="ECO:0000256" key="6">
    <source>
        <dbReference type="SAM" id="Phobius"/>
    </source>
</evidence>